<dbReference type="EMBL" id="MCOG01000117">
    <property type="protein sequence ID" value="ORY43231.1"/>
    <property type="molecule type" value="Genomic_DNA"/>
</dbReference>
<evidence type="ECO:0000313" key="1">
    <source>
        <dbReference type="EMBL" id="ORY43231.1"/>
    </source>
</evidence>
<proteinExistence type="predicted"/>
<reference evidence="1 2" key="1">
    <citation type="submission" date="2016-08" db="EMBL/GenBank/DDBJ databases">
        <title>A Parts List for Fungal Cellulosomes Revealed by Comparative Genomics.</title>
        <authorList>
            <consortium name="DOE Joint Genome Institute"/>
            <person name="Haitjema C.H."/>
            <person name="Gilmore S.P."/>
            <person name="Henske J.K."/>
            <person name="Solomon K.V."/>
            <person name="De Groot R."/>
            <person name="Kuo A."/>
            <person name="Mondo S.J."/>
            <person name="Salamov A.A."/>
            <person name="Labutti K."/>
            <person name="Zhao Z."/>
            <person name="Chiniquy J."/>
            <person name="Barry K."/>
            <person name="Brewer H.M."/>
            <person name="Purvine S.O."/>
            <person name="Wright A.T."/>
            <person name="Boxma B."/>
            <person name="Van Alen T."/>
            <person name="Hackstein J.H."/>
            <person name="Baker S.E."/>
            <person name="Grigoriev I.V."/>
            <person name="O'Malley M.A."/>
        </authorList>
    </citation>
    <scope>NUCLEOTIDE SEQUENCE [LARGE SCALE GENOMIC DNA]</scope>
    <source>
        <strain evidence="1 2">G1</strain>
    </source>
</reference>
<protein>
    <submittedName>
        <fullName evidence="1">Uncharacterized protein</fullName>
    </submittedName>
</protein>
<evidence type="ECO:0000313" key="2">
    <source>
        <dbReference type="Proteomes" id="UP000193920"/>
    </source>
</evidence>
<gene>
    <name evidence="1" type="ORF">LY90DRAFT_509870</name>
</gene>
<dbReference type="Proteomes" id="UP000193920">
    <property type="component" value="Unassembled WGS sequence"/>
</dbReference>
<name>A0A1Y2C872_9FUNG</name>
<sequence>MLYTFGLNDIINNNKLLNNFINNPNNLIKYFSENGIIISNDNNIFKIVAYKLKDNIIYIILKIHNINNKIIPSNTHIFYYNFKYYFIRSDNVFSDNNEINFAFNLSQIYRYIRDYDEENDINEFGYINYNNINKFYYLLLCQN</sequence>
<organism evidence="1 2">
    <name type="scientific">Neocallimastix californiae</name>
    <dbReference type="NCBI Taxonomy" id="1754190"/>
    <lineage>
        <taxon>Eukaryota</taxon>
        <taxon>Fungi</taxon>
        <taxon>Fungi incertae sedis</taxon>
        <taxon>Chytridiomycota</taxon>
        <taxon>Chytridiomycota incertae sedis</taxon>
        <taxon>Neocallimastigomycetes</taxon>
        <taxon>Neocallimastigales</taxon>
        <taxon>Neocallimastigaceae</taxon>
        <taxon>Neocallimastix</taxon>
    </lineage>
</organism>
<comment type="caution">
    <text evidence="1">The sequence shown here is derived from an EMBL/GenBank/DDBJ whole genome shotgun (WGS) entry which is preliminary data.</text>
</comment>
<dbReference type="AlphaFoldDB" id="A0A1Y2C872"/>
<accession>A0A1Y2C872</accession>
<keyword evidence="2" id="KW-1185">Reference proteome</keyword>